<reference evidence="3" key="2">
    <citation type="submission" date="2015-01" db="EMBL/GenBank/DDBJ databases">
        <title>Evolutionary Origins and Diversification of the Mycorrhizal Mutualists.</title>
        <authorList>
            <consortium name="DOE Joint Genome Institute"/>
            <consortium name="Mycorrhizal Genomics Consortium"/>
            <person name="Kohler A."/>
            <person name="Kuo A."/>
            <person name="Nagy L.G."/>
            <person name="Floudas D."/>
            <person name="Copeland A."/>
            <person name="Barry K.W."/>
            <person name="Cichocki N."/>
            <person name="Veneault-Fourrey C."/>
            <person name="LaButti K."/>
            <person name="Lindquist E.A."/>
            <person name="Lipzen A."/>
            <person name="Lundell T."/>
            <person name="Morin E."/>
            <person name="Murat C."/>
            <person name="Riley R."/>
            <person name="Ohm R."/>
            <person name="Sun H."/>
            <person name="Tunlid A."/>
            <person name="Henrissat B."/>
            <person name="Grigoriev I.V."/>
            <person name="Hibbett D.S."/>
            <person name="Martin F."/>
        </authorList>
    </citation>
    <scope>NUCLEOTIDE SEQUENCE [LARGE SCALE GENOMIC DNA]</scope>
    <source>
        <strain evidence="3">LaAM-08-1</strain>
    </source>
</reference>
<evidence type="ECO:0000259" key="1">
    <source>
        <dbReference type="Pfam" id="PF13087"/>
    </source>
</evidence>
<dbReference type="Proteomes" id="UP000054477">
    <property type="component" value="Unassembled WGS sequence"/>
</dbReference>
<dbReference type="STRING" id="1095629.A0A0C9XWY1"/>
<dbReference type="EMBL" id="KN838626">
    <property type="protein sequence ID" value="KIK00418.1"/>
    <property type="molecule type" value="Genomic_DNA"/>
</dbReference>
<dbReference type="OrthoDB" id="6513042at2759"/>
<dbReference type="CDD" id="cd18808">
    <property type="entry name" value="SF1_C_Upf1"/>
    <property type="match status" value="1"/>
</dbReference>
<evidence type="ECO:0000313" key="2">
    <source>
        <dbReference type="EMBL" id="KIK00418.1"/>
    </source>
</evidence>
<dbReference type="AlphaFoldDB" id="A0A0C9XWY1"/>
<keyword evidence="3" id="KW-1185">Reference proteome</keyword>
<dbReference type="SUPFAM" id="SSF52540">
    <property type="entry name" value="P-loop containing nucleoside triphosphate hydrolases"/>
    <property type="match status" value="1"/>
</dbReference>
<dbReference type="Pfam" id="PF13087">
    <property type="entry name" value="AAA_12"/>
    <property type="match status" value="1"/>
</dbReference>
<accession>A0A0C9XWY1</accession>
<dbReference type="PANTHER" id="PTHR10887:SF495">
    <property type="entry name" value="HELICASE SENATAXIN ISOFORM X1-RELATED"/>
    <property type="match status" value="1"/>
</dbReference>
<feature type="domain" description="DNA2/NAM7 helicase-like C-terminal" evidence="1">
    <location>
        <begin position="6"/>
        <end position="120"/>
    </location>
</feature>
<dbReference type="PANTHER" id="PTHR10887">
    <property type="entry name" value="DNA2/NAM7 HELICASE FAMILY"/>
    <property type="match status" value="1"/>
</dbReference>
<dbReference type="InterPro" id="IPR041679">
    <property type="entry name" value="DNA2/NAM7-like_C"/>
</dbReference>
<sequence>TVLIQCSSEEDLGDRSKSNEGQVDVVRQVLKLLSTPKNPSEEDEESEMKKVTPYTKQIQALRWRLPPSITLSTLDSFQGRESDIDIFSTVRCNVGFLDDPRRLNVIWTPARLALIIVGNRATLSPNQLWKRALEAYMEVVIVLEVRRIKGVTYCYT</sequence>
<dbReference type="InterPro" id="IPR047187">
    <property type="entry name" value="SF1_C_Upf1"/>
</dbReference>
<feature type="non-terminal residue" evidence="2">
    <location>
        <position position="156"/>
    </location>
</feature>
<dbReference type="Gene3D" id="3.40.50.300">
    <property type="entry name" value="P-loop containing nucleotide triphosphate hydrolases"/>
    <property type="match status" value="1"/>
</dbReference>
<dbReference type="InterPro" id="IPR027417">
    <property type="entry name" value="P-loop_NTPase"/>
</dbReference>
<dbReference type="HOGENOM" id="CLU_001666_9_0_1"/>
<reference evidence="2 3" key="1">
    <citation type="submission" date="2014-04" db="EMBL/GenBank/DDBJ databases">
        <authorList>
            <consortium name="DOE Joint Genome Institute"/>
            <person name="Kuo A."/>
            <person name="Kohler A."/>
            <person name="Nagy L.G."/>
            <person name="Floudas D."/>
            <person name="Copeland A."/>
            <person name="Barry K.W."/>
            <person name="Cichocki N."/>
            <person name="Veneault-Fourrey C."/>
            <person name="LaButti K."/>
            <person name="Lindquist E.A."/>
            <person name="Lipzen A."/>
            <person name="Lundell T."/>
            <person name="Morin E."/>
            <person name="Murat C."/>
            <person name="Sun H."/>
            <person name="Tunlid A."/>
            <person name="Henrissat B."/>
            <person name="Grigoriev I.V."/>
            <person name="Hibbett D.S."/>
            <person name="Martin F."/>
            <person name="Nordberg H.P."/>
            <person name="Cantor M.N."/>
            <person name="Hua S.X."/>
        </authorList>
    </citation>
    <scope>NUCLEOTIDE SEQUENCE [LARGE SCALE GENOMIC DNA]</scope>
    <source>
        <strain evidence="2 3">LaAM-08-1</strain>
    </source>
</reference>
<protein>
    <recommendedName>
        <fullName evidence="1">DNA2/NAM7 helicase-like C-terminal domain-containing protein</fullName>
    </recommendedName>
</protein>
<gene>
    <name evidence="2" type="ORF">K443DRAFT_100401</name>
</gene>
<dbReference type="InterPro" id="IPR045055">
    <property type="entry name" value="DNA2/NAM7-like"/>
</dbReference>
<proteinExistence type="predicted"/>
<organism evidence="2 3">
    <name type="scientific">Laccaria amethystina LaAM-08-1</name>
    <dbReference type="NCBI Taxonomy" id="1095629"/>
    <lineage>
        <taxon>Eukaryota</taxon>
        <taxon>Fungi</taxon>
        <taxon>Dikarya</taxon>
        <taxon>Basidiomycota</taxon>
        <taxon>Agaricomycotina</taxon>
        <taxon>Agaricomycetes</taxon>
        <taxon>Agaricomycetidae</taxon>
        <taxon>Agaricales</taxon>
        <taxon>Agaricineae</taxon>
        <taxon>Hydnangiaceae</taxon>
        <taxon>Laccaria</taxon>
    </lineage>
</organism>
<name>A0A0C9XWY1_9AGAR</name>
<evidence type="ECO:0000313" key="3">
    <source>
        <dbReference type="Proteomes" id="UP000054477"/>
    </source>
</evidence>